<dbReference type="OrthoDB" id="10068075at2759"/>
<sequence length="294" mass="32846">MGESQKSLSAPALHRHSSTVGDNDPILESYRERIRLLEERLKQKIKLSSPDAAVNTPLSESKHAAFGESFVVGCSRPLPHFDPEIKQSCISEPSFSRCSEAKKSDSQGCHQRPTSPQFSRSQREMLYFDGNPLKYWLFLRRFESGIAKRVSDDKSRLSYLIHYFWGEAREAVESYAILEPSEGYHEALKTLRRRFGQPHSIARAHINNLIDGGVIKSMDPTNLIKLAGEMRNCKNTLLHDSASTSDGREGQLFLLEALPGLLSRQPGDMSHGDHSGRRHFPSGRKQANGSDGGG</sequence>
<dbReference type="STRING" id="70667.A0A183SJ57"/>
<feature type="region of interest" description="Disordered" evidence="1">
    <location>
        <begin position="1"/>
        <end position="24"/>
    </location>
</feature>
<evidence type="ECO:0000313" key="4">
    <source>
        <dbReference type="WBParaSite" id="SSLN_0000440201-mRNA-1"/>
    </source>
</evidence>
<dbReference type="AlphaFoldDB" id="A0A183SJ57"/>
<evidence type="ECO:0000313" key="2">
    <source>
        <dbReference type="EMBL" id="VDL90640.1"/>
    </source>
</evidence>
<dbReference type="PANTHER" id="PTHR47331">
    <property type="entry name" value="PHD-TYPE DOMAIN-CONTAINING PROTEIN"/>
    <property type="match status" value="1"/>
</dbReference>
<dbReference type="InterPro" id="IPR005312">
    <property type="entry name" value="DUF1759"/>
</dbReference>
<reference evidence="2 3" key="2">
    <citation type="submission" date="2018-11" db="EMBL/GenBank/DDBJ databases">
        <authorList>
            <consortium name="Pathogen Informatics"/>
        </authorList>
    </citation>
    <scope>NUCLEOTIDE SEQUENCE [LARGE SCALE GENOMIC DNA]</scope>
    <source>
        <strain evidence="2 3">NST_G2</strain>
    </source>
</reference>
<proteinExistence type="predicted"/>
<dbReference type="Pfam" id="PF03564">
    <property type="entry name" value="DUF1759"/>
    <property type="match status" value="1"/>
</dbReference>
<evidence type="ECO:0000313" key="3">
    <source>
        <dbReference type="Proteomes" id="UP000275846"/>
    </source>
</evidence>
<dbReference type="WBParaSite" id="SSLN_0000440201-mRNA-1">
    <property type="protein sequence ID" value="SSLN_0000440201-mRNA-1"/>
    <property type="gene ID" value="SSLN_0000440201"/>
</dbReference>
<evidence type="ECO:0000256" key="1">
    <source>
        <dbReference type="SAM" id="MobiDB-lite"/>
    </source>
</evidence>
<gene>
    <name evidence="2" type="ORF">SSLN_LOCUS4255</name>
</gene>
<feature type="compositionally biased region" description="Polar residues" evidence="1">
    <location>
        <begin position="285"/>
        <end position="294"/>
    </location>
</feature>
<protein>
    <submittedName>
        <fullName evidence="4">DUF4145 domain-containing protein</fullName>
    </submittedName>
</protein>
<organism evidence="4">
    <name type="scientific">Schistocephalus solidus</name>
    <name type="common">Tapeworm</name>
    <dbReference type="NCBI Taxonomy" id="70667"/>
    <lineage>
        <taxon>Eukaryota</taxon>
        <taxon>Metazoa</taxon>
        <taxon>Spiralia</taxon>
        <taxon>Lophotrochozoa</taxon>
        <taxon>Platyhelminthes</taxon>
        <taxon>Cestoda</taxon>
        <taxon>Eucestoda</taxon>
        <taxon>Diphyllobothriidea</taxon>
        <taxon>Diphyllobothriidae</taxon>
        <taxon>Schistocephalus</taxon>
    </lineage>
</organism>
<dbReference type="EMBL" id="UYSU01032800">
    <property type="protein sequence ID" value="VDL90640.1"/>
    <property type="molecule type" value="Genomic_DNA"/>
</dbReference>
<accession>A0A183SJ57</accession>
<feature type="region of interest" description="Disordered" evidence="1">
    <location>
        <begin position="264"/>
        <end position="294"/>
    </location>
</feature>
<dbReference type="Proteomes" id="UP000275846">
    <property type="component" value="Unassembled WGS sequence"/>
</dbReference>
<keyword evidence="3" id="KW-1185">Reference proteome</keyword>
<name>A0A183SJ57_SCHSO</name>
<reference evidence="4" key="1">
    <citation type="submission" date="2016-06" db="UniProtKB">
        <authorList>
            <consortium name="WormBaseParasite"/>
        </authorList>
    </citation>
    <scope>IDENTIFICATION</scope>
</reference>